<dbReference type="PANTHER" id="PTHR40031">
    <property type="entry name" value="HYPOTHETICAL MEMBRANE SPANNING PROTEIN"/>
    <property type="match status" value="1"/>
</dbReference>
<keyword evidence="1" id="KW-0812">Transmembrane</keyword>
<sequence>MDSLTQIVLGAATGEVVLGRKVGNKAMLYGAIAGTIPDLDVLVKNFTDTITATEAHRGLSHSIVFCVLAAPLLGWLVNKIERKANLGWKPWAWLFFWGLFTHPLLDVFTTWGTQLFWPFDLRLAFNSIFVIDPFYTIPFLGCVIWAMFLNRKSAQRRKVNWAGIIWSSCYLLLTLVLKSIVHGKFEKALEDKGYSYSEISTRPAAFNTILWNGNVDARDAYLISDYSFFDTQPIEFERFPKNRAQEPNYEPQQAQINLKRLIDISQGWYLMEQKKNTWFFYDLRFGRIPVSDSEQNFVFAYELDQTNETLIATETEKDFDNVDFILEKLWERIKGN</sequence>
<feature type="transmembrane region" description="Helical" evidence="1">
    <location>
        <begin position="59"/>
        <end position="78"/>
    </location>
</feature>
<keyword evidence="1" id="KW-0472">Membrane</keyword>
<dbReference type="EMBL" id="CP034549">
    <property type="protein sequence ID" value="AZQ43803.1"/>
    <property type="molecule type" value="Genomic_DNA"/>
</dbReference>
<name>A0A3S9MXM8_9FLAO</name>
<organism evidence="2 3">
    <name type="scientific">Nonlabens ponticola</name>
    <dbReference type="NCBI Taxonomy" id="2496866"/>
    <lineage>
        <taxon>Bacteria</taxon>
        <taxon>Pseudomonadati</taxon>
        <taxon>Bacteroidota</taxon>
        <taxon>Flavobacteriia</taxon>
        <taxon>Flavobacteriales</taxon>
        <taxon>Flavobacteriaceae</taxon>
        <taxon>Nonlabens</taxon>
    </lineage>
</organism>
<keyword evidence="3" id="KW-1185">Reference proteome</keyword>
<dbReference type="RefSeq" id="WP_126446608.1">
    <property type="nucleotide sequence ID" value="NZ_CP034549.1"/>
</dbReference>
<evidence type="ECO:0000313" key="3">
    <source>
        <dbReference type="Proteomes" id="UP000279600"/>
    </source>
</evidence>
<feature type="transmembrane region" description="Helical" evidence="1">
    <location>
        <begin position="161"/>
        <end position="181"/>
    </location>
</feature>
<dbReference type="GO" id="GO:0016787">
    <property type="term" value="F:hydrolase activity"/>
    <property type="evidence" value="ECO:0007669"/>
    <property type="project" value="UniProtKB-KW"/>
</dbReference>
<reference evidence="2 3" key="1">
    <citation type="submission" date="2018-12" db="EMBL/GenBank/DDBJ databases">
        <title>Complete genome of Nonlabens sp. MJ115.</title>
        <authorList>
            <person name="Choi H.S."/>
            <person name="Jung J."/>
        </authorList>
    </citation>
    <scope>NUCLEOTIDE SEQUENCE [LARGE SCALE GENOMIC DNA]</scope>
    <source>
        <strain evidence="2 3">MJ115</strain>
    </source>
</reference>
<keyword evidence="2" id="KW-0378">Hydrolase</keyword>
<dbReference type="InterPro" id="IPR007404">
    <property type="entry name" value="YdjM-like"/>
</dbReference>
<evidence type="ECO:0000313" key="2">
    <source>
        <dbReference type="EMBL" id="AZQ43803.1"/>
    </source>
</evidence>
<dbReference type="OrthoDB" id="9781927at2"/>
<gene>
    <name evidence="2" type="ORF">EJ995_06000</name>
</gene>
<feature type="transmembrane region" description="Helical" evidence="1">
    <location>
        <begin position="90"/>
        <end position="111"/>
    </location>
</feature>
<dbReference type="Pfam" id="PF04307">
    <property type="entry name" value="YdjM"/>
    <property type="match status" value="1"/>
</dbReference>
<dbReference type="Proteomes" id="UP000279600">
    <property type="component" value="Chromosome"/>
</dbReference>
<accession>A0A3S9MXM8</accession>
<feature type="transmembrane region" description="Helical" evidence="1">
    <location>
        <begin position="123"/>
        <end position="149"/>
    </location>
</feature>
<dbReference type="InterPro" id="IPR053170">
    <property type="entry name" value="Transcription_regulator"/>
</dbReference>
<keyword evidence="1" id="KW-1133">Transmembrane helix</keyword>
<proteinExistence type="predicted"/>
<protein>
    <submittedName>
        <fullName evidence="2">Metal-dependent hydrolase</fullName>
    </submittedName>
</protein>
<dbReference type="KEGG" id="noj:EJ995_06000"/>
<dbReference type="AlphaFoldDB" id="A0A3S9MXM8"/>
<evidence type="ECO:0000256" key="1">
    <source>
        <dbReference type="SAM" id="Phobius"/>
    </source>
</evidence>
<dbReference type="PANTHER" id="PTHR40031:SF1">
    <property type="entry name" value="MEMBRANE-BOUND METAL-DEPENDENT HYDROLASE"/>
    <property type="match status" value="1"/>
</dbReference>